<organism evidence="7">
    <name type="scientific">Desulfobacca acetoxidans</name>
    <dbReference type="NCBI Taxonomy" id="60893"/>
    <lineage>
        <taxon>Bacteria</taxon>
        <taxon>Pseudomonadati</taxon>
        <taxon>Thermodesulfobacteriota</taxon>
        <taxon>Desulfobaccia</taxon>
        <taxon>Desulfobaccales</taxon>
        <taxon>Desulfobaccaceae</taxon>
        <taxon>Desulfobacca</taxon>
    </lineage>
</organism>
<dbReference type="EMBL" id="DTMF01000055">
    <property type="protein sequence ID" value="HGF33164.1"/>
    <property type="molecule type" value="Genomic_DNA"/>
</dbReference>
<dbReference type="SFLD" id="SFLDG01067">
    <property type="entry name" value="SPASM/twitch_domain_containing"/>
    <property type="match status" value="1"/>
</dbReference>
<dbReference type="PROSITE" id="PS51918">
    <property type="entry name" value="RADICAL_SAM"/>
    <property type="match status" value="1"/>
</dbReference>
<dbReference type="SFLD" id="SFLDS00029">
    <property type="entry name" value="Radical_SAM"/>
    <property type="match status" value="1"/>
</dbReference>
<dbReference type="CDD" id="cd01335">
    <property type="entry name" value="Radical_SAM"/>
    <property type="match status" value="1"/>
</dbReference>
<dbReference type="Gene3D" id="3.20.20.70">
    <property type="entry name" value="Aldolase class I"/>
    <property type="match status" value="1"/>
</dbReference>
<dbReference type="SUPFAM" id="SSF102114">
    <property type="entry name" value="Radical SAM enzymes"/>
    <property type="match status" value="1"/>
</dbReference>
<evidence type="ECO:0000256" key="1">
    <source>
        <dbReference type="ARBA" id="ARBA00001966"/>
    </source>
</evidence>
<keyword evidence="5" id="KW-0411">Iron-sulfur</keyword>
<dbReference type="InterPro" id="IPR007197">
    <property type="entry name" value="rSAM"/>
</dbReference>
<reference evidence="7" key="1">
    <citation type="journal article" date="2020" name="mSystems">
        <title>Genome- and Community-Level Interaction Insights into Carbon Utilization and Element Cycling Functions of Hydrothermarchaeota in Hydrothermal Sediment.</title>
        <authorList>
            <person name="Zhou Z."/>
            <person name="Liu Y."/>
            <person name="Xu W."/>
            <person name="Pan J."/>
            <person name="Luo Z.H."/>
            <person name="Li M."/>
        </authorList>
    </citation>
    <scope>NUCLEOTIDE SEQUENCE [LARGE SCALE GENOMIC DNA]</scope>
    <source>
        <strain evidence="7">SpSt-897</strain>
    </source>
</reference>
<evidence type="ECO:0000259" key="6">
    <source>
        <dbReference type="PROSITE" id="PS51918"/>
    </source>
</evidence>
<name>A0A7C3YX73_9BACT</name>
<evidence type="ECO:0000256" key="5">
    <source>
        <dbReference type="ARBA" id="ARBA00023014"/>
    </source>
</evidence>
<proteinExistence type="predicted"/>
<dbReference type="AlphaFoldDB" id="A0A7C3YX73"/>
<dbReference type="InterPro" id="IPR023885">
    <property type="entry name" value="4Fe4S-binding_SPASM_dom"/>
</dbReference>
<dbReference type="GO" id="GO:0051536">
    <property type="term" value="F:iron-sulfur cluster binding"/>
    <property type="evidence" value="ECO:0007669"/>
    <property type="project" value="UniProtKB-KW"/>
</dbReference>
<comment type="caution">
    <text evidence="7">The sequence shown here is derived from an EMBL/GenBank/DDBJ whole genome shotgun (WGS) entry which is preliminary data.</text>
</comment>
<evidence type="ECO:0000313" key="7">
    <source>
        <dbReference type="EMBL" id="HGF33164.1"/>
    </source>
</evidence>
<dbReference type="GO" id="GO:0003824">
    <property type="term" value="F:catalytic activity"/>
    <property type="evidence" value="ECO:0007669"/>
    <property type="project" value="InterPro"/>
</dbReference>
<dbReference type="Pfam" id="PF04055">
    <property type="entry name" value="Radical_SAM"/>
    <property type="match status" value="1"/>
</dbReference>
<sequence length="404" mass="45932">MVQRSKLSLGAVVKNVRPLLPHPWIGLKLMALEGEKWLFNLLNPNAASGKARSIRQVSIRITDVCNLRCHTCGQWGDHGFLHGKSLAELKKEEVTPERYLEVFSDLVAHGHRPLIYLWGGEPMLYEGTLPIIKGAAALGLPTSIATNSTRVAVKAEELVDAPLFLLQISIDGHTAALHNRARPAAGNADNCADINKALAAVREAREARSTNLPLIASLTTISKENYRHLIDIYETFRDRVDLSVFYLSWWIDEESAKAHDQDFRRRFGFKPQCPWGWLGDWKPADYRELDRQLNLLLEHSRPWSAPPVVLIPSILGEDNLRRYYTDHKERFGYDQCVSIFQVVEIDSNGDLSPCRDYHDYVVGNIKENTITELWNYERYRAFRRSVTTEGLMPVCSRCCGLMGY</sequence>
<dbReference type="PANTHER" id="PTHR11228:SF7">
    <property type="entry name" value="PQQA PEPTIDE CYCLASE"/>
    <property type="match status" value="1"/>
</dbReference>
<evidence type="ECO:0000256" key="2">
    <source>
        <dbReference type="ARBA" id="ARBA00022691"/>
    </source>
</evidence>
<feature type="domain" description="Radical SAM core" evidence="6">
    <location>
        <begin position="51"/>
        <end position="302"/>
    </location>
</feature>
<dbReference type="PANTHER" id="PTHR11228">
    <property type="entry name" value="RADICAL SAM DOMAIN PROTEIN"/>
    <property type="match status" value="1"/>
</dbReference>
<evidence type="ECO:0000256" key="3">
    <source>
        <dbReference type="ARBA" id="ARBA00022723"/>
    </source>
</evidence>
<keyword evidence="4" id="KW-0408">Iron</keyword>
<dbReference type="InterPro" id="IPR058240">
    <property type="entry name" value="rSAM_sf"/>
</dbReference>
<dbReference type="InterPro" id="IPR050377">
    <property type="entry name" value="Radical_SAM_PqqE_MftC-like"/>
</dbReference>
<comment type="cofactor">
    <cofactor evidence="1">
        <name>[4Fe-4S] cluster</name>
        <dbReference type="ChEBI" id="CHEBI:49883"/>
    </cofactor>
</comment>
<gene>
    <name evidence="7" type="ORF">ENW96_02100</name>
</gene>
<keyword evidence="3" id="KW-0479">Metal-binding</keyword>
<dbReference type="InterPro" id="IPR013785">
    <property type="entry name" value="Aldolase_TIM"/>
</dbReference>
<protein>
    <submittedName>
        <fullName evidence="7">Radical SAM protein</fullName>
    </submittedName>
</protein>
<dbReference type="GO" id="GO:0046872">
    <property type="term" value="F:metal ion binding"/>
    <property type="evidence" value="ECO:0007669"/>
    <property type="project" value="UniProtKB-KW"/>
</dbReference>
<dbReference type="Pfam" id="PF13186">
    <property type="entry name" value="SPASM"/>
    <property type="match status" value="1"/>
</dbReference>
<keyword evidence="2" id="KW-0949">S-adenosyl-L-methionine</keyword>
<evidence type="ECO:0000256" key="4">
    <source>
        <dbReference type="ARBA" id="ARBA00023004"/>
    </source>
</evidence>
<dbReference type="CDD" id="cd21109">
    <property type="entry name" value="SPASM"/>
    <property type="match status" value="1"/>
</dbReference>
<accession>A0A7C3YX73</accession>